<sequence length="334" mass="38803">MNNAEPSITFKLDIITVYNTLNILSESNIRNFRKNFSGLDVVEMDKNFSSIPTVGAAIEVMHYIFGYLNSEKSTVSSKKVTEIKHSLIHKLMPNYPYESYTNHELLKNYKIIPGFFEYQLDGELIKWMPDKIISIPPDTLTKIQIMSLTFQCSILNRHNEATKEIFKCIIAAINLYFNYFAKEVEQYSKCAEYLLPVLKLIEPESKLQITQALVPYIKSNLDLSGQFSDLLMENKNFEGVKALLEESIFSLNTHTENQVLAQWYYRTGRVYEETRNYDMSTKCYEHAFVLLPTHPTTAYHLWSNYRIQGKCDKTNDLIQICAGRIYTIHSRNVN</sequence>
<accession>C3PN17</accession>
<keyword evidence="1" id="KW-0802">TPR repeat</keyword>
<dbReference type="InterPro" id="IPR011990">
    <property type="entry name" value="TPR-like_helical_dom_sf"/>
</dbReference>
<dbReference type="InterPro" id="IPR019734">
    <property type="entry name" value="TPR_rpt"/>
</dbReference>
<proteinExistence type="predicted"/>
<name>C3PN17_RICAE</name>
<reference evidence="2 3" key="1">
    <citation type="journal article" date="2009" name="BMC Genomics">
        <title>Analysis of the Rickettsia africae genome reveals that virulence acquisition in Rickettsia species may be explained by genome reduction.</title>
        <authorList>
            <person name="Fournier P.-E."/>
            <person name="El Karkouri K."/>
            <person name="Leroy Q."/>
            <person name="Robert C."/>
            <person name="Giumelli B."/>
            <person name="Renesto P."/>
            <person name="Socolovschi C."/>
            <person name="Parola P."/>
            <person name="Audic S."/>
            <person name="Raoult D."/>
        </authorList>
    </citation>
    <scope>NUCLEOTIDE SEQUENCE [LARGE SCALE GENOMIC DNA]</scope>
    <source>
        <strain evidence="2 3">ESF-5</strain>
    </source>
</reference>
<dbReference type="PROSITE" id="PS50005">
    <property type="entry name" value="TPR"/>
    <property type="match status" value="1"/>
</dbReference>
<keyword evidence="3" id="KW-1185">Reference proteome</keyword>
<evidence type="ECO:0000256" key="1">
    <source>
        <dbReference type="PROSITE-ProRule" id="PRU00339"/>
    </source>
</evidence>
<dbReference type="HOGENOM" id="CLU_079891_0_0_5"/>
<organism evidence="2 3">
    <name type="scientific">Rickettsia africae (strain ESF-5)</name>
    <dbReference type="NCBI Taxonomy" id="347255"/>
    <lineage>
        <taxon>Bacteria</taxon>
        <taxon>Pseudomonadati</taxon>
        <taxon>Pseudomonadota</taxon>
        <taxon>Alphaproteobacteria</taxon>
        <taxon>Rickettsiales</taxon>
        <taxon>Rickettsiaceae</taxon>
        <taxon>Rickettsieae</taxon>
        <taxon>Rickettsia</taxon>
        <taxon>spotted fever group</taxon>
    </lineage>
</organism>
<protein>
    <submittedName>
        <fullName evidence="2">Uncharacterized protein</fullName>
    </submittedName>
</protein>
<dbReference type="AlphaFoldDB" id="C3PN17"/>
<dbReference type="KEGG" id="raf:RAF_ORF0390"/>
<dbReference type="EMBL" id="CP001612">
    <property type="protein sequence ID" value="ACP53327.1"/>
    <property type="molecule type" value="Genomic_DNA"/>
</dbReference>
<dbReference type="SUPFAM" id="SSF48452">
    <property type="entry name" value="TPR-like"/>
    <property type="match status" value="1"/>
</dbReference>
<dbReference type="Gene3D" id="1.25.40.10">
    <property type="entry name" value="Tetratricopeptide repeat domain"/>
    <property type="match status" value="1"/>
</dbReference>
<dbReference type="RefSeq" id="WP_012719569.1">
    <property type="nucleotide sequence ID" value="NC_012633.1"/>
</dbReference>
<dbReference type="Proteomes" id="UP000002305">
    <property type="component" value="Chromosome"/>
</dbReference>
<gene>
    <name evidence="2" type="ordered locus">RAF_ORF0390</name>
</gene>
<evidence type="ECO:0000313" key="2">
    <source>
        <dbReference type="EMBL" id="ACP53327.1"/>
    </source>
</evidence>
<evidence type="ECO:0000313" key="3">
    <source>
        <dbReference type="Proteomes" id="UP000002305"/>
    </source>
</evidence>
<feature type="repeat" description="TPR" evidence="1">
    <location>
        <begin position="261"/>
        <end position="294"/>
    </location>
</feature>